<dbReference type="InterPro" id="IPR029058">
    <property type="entry name" value="AB_hydrolase_fold"/>
</dbReference>
<reference evidence="2" key="1">
    <citation type="journal article" date="2020" name="mSystems">
        <title>Genome- and Community-Level Interaction Insights into Carbon Utilization and Element Cycling Functions of Hydrothermarchaeota in Hydrothermal Sediment.</title>
        <authorList>
            <person name="Zhou Z."/>
            <person name="Liu Y."/>
            <person name="Xu W."/>
            <person name="Pan J."/>
            <person name="Luo Z.H."/>
            <person name="Li M."/>
        </authorList>
    </citation>
    <scope>NUCLEOTIDE SEQUENCE [LARGE SCALE GENOMIC DNA]</scope>
    <source>
        <strain evidence="2">SpSt-897</strain>
    </source>
</reference>
<dbReference type="PANTHER" id="PTHR42103">
    <property type="entry name" value="ALPHA/BETA-HYDROLASES SUPERFAMILY PROTEIN"/>
    <property type="match status" value="1"/>
</dbReference>
<accession>A0A7C3V4L8</accession>
<evidence type="ECO:0000313" key="2">
    <source>
        <dbReference type="EMBL" id="HGF35122.1"/>
    </source>
</evidence>
<feature type="domain" description="Serine aminopeptidase S33" evidence="1">
    <location>
        <begin position="47"/>
        <end position="132"/>
    </location>
</feature>
<organism evidence="2">
    <name type="scientific">Desulfobacca acetoxidans</name>
    <dbReference type="NCBI Taxonomy" id="60893"/>
    <lineage>
        <taxon>Bacteria</taxon>
        <taxon>Pseudomonadati</taxon>
        <taxon>Thermodesulfobacteriota</taxon>
        <taxon>Desulfobaccia</taxon>
        <taxon>Desulfobaccales</taxon>
        <taxon>Desulfobaccaceae</taxon>
        <taxon>Desulfobacca</taxon>
    </lineage>
</organism>
<dbReference type="Gene3D" id="3.40.50.1820">
    <property type="entry name" value="alpha/beta hydrolase"/>
    <property type="match status" value="1"/>
</dbReference>
<comment type="caution">
    <text evidence="2">The sequence shown here is derived from an EMBL/GenBank/DDBJ whole genome shotgun (WGS) entry which is preliminary data.</text>
</comment>
<dbReference type="AlphaFoldDB" id="A0A7C3V4L8"/>
<dbReference type="PANTHER" id="PTHR42103:SF2">
    <property type="entry name" value="AB HYDROLASE-1 DOMAIN-CONTAINING PROTEIN"/>
    <property type="match status" value="1"/>
</dbReference>
<protein>
    <submittedName>
        <fullName evidence="2">Alpha/beta fold hydrolase</fullName>
    </submittedName>
</protein>
<name>A0A7C3V4L8_9BACT</name>
<dbReference type="EMBL" id="DTMF01000298">
    <property type="protein sequence ID" value="HGF35122.1"/>
    <property type="molecule type" value="Genomic_DNA"/>
</dbReference>
<gene>
    <name evidence="2" type="ORF">ENW96_12220</name>
</gene>
<dbReference type="InterPro" id="IPR022742">
    <property type="entry name" value="Hydrolase_4"/>
</dbReference>
<evidence type="ECO:0000259" key="1">
    <source>
        <dbReference type="Pfam" id="PF12146"/>
    </source>
</evidence>
<dbReference type="SUPFAM" id="SSF53474">
    <property type="entry name" value="alpha/beta-Hydrolases"/>
    <property type="match status" value="1"/>
</dbReference>
<dbReference type="Pfam" id="PF12146">
    <property type="entry name" value="Hydrolase_4"/>
    <property type="match status" value="1"/>
</dbReference>
<sequence>MEEQLQIQAGSVSLEARFSPGTAPAGVVITHPHPLYGGSMNNNVVWTAARAFGDRGWSSLRFNFRGVGASTGRYGEGLGEVEDVIGAVAYFAGRVPGPCFVVGYSFGAAVAARALLKGLKVAGAVLIAPPIAFMDLGFLPQTPKVSLIVAGDRDDLCPVADLELLCRDRQPPVDLRVVPGADHFFSSREQELYQILKDYPLLPAPA</sequence>
<keyword evidence="2" id="KW-0378">Hydrolase</keyword>
<dbReference type="GO" id="GO:0016787">
    <property type="term" value="F:hydrolase activity"/>
    <property type="evidence" value="ECO:0007669"/>
    <property type="project" value="UniProtKB-KW"/>
</dbReference>
<proteinExistence type="predicted"/>